<dbReference type="Proteomes" id="UP000724874">
    <property type="component" value="Unassembled WGS sequence"/>
</dbReference>
<gene>
    <name evidence="2" type="ORF">CPB84DRAFT_1777770</name>
</gene>
<evidence type="ECO:0000313" key="3">
    <source>
        <dbReference type="Proteomes" id="UP000724874"/>
    </source>
</evidence>
<proteinExistence type="predicted"/>
<organism evidence="2 3">
    <name type="scientific">Gymnopilus junonius</name>
    <name type="common">Spectacular rustgill mushroom</name>
    <name type="synonym">Gymnopilus spectabilis subsp. junonius</name>
    <dbReference type="NCBI Taxonomy" id="109634"/>
    <lineage>
        <taxon>Eukaryota</taxon>
        <taxon>Fungi</taxon>
        <taxon>Dikarya</taxon>
        <taxon>Basidiomycota</taxon>
        <taxon>Agaricomycotina</taxon>
        <taxon>Agaricomycetes</taxon>
        <taxon>Agaricomycetidae</taxon>
        <taxon>Agaricales</taxon>
        <taxon>Agaricineae</taxon>
        <taxon>Hymenogastraceae</taxon>
        <taxon>Gymnopilus</taxon>
    </lineage>
</organism>
<evidence type="ECO:0000256" key="1">
    <source>
        <dbReference type="SAM" id="MobiDB-lite"/>
    </source>
</evidence>
<evidence type="ECO:0000313" key="2">
    <source>
        <dbReference type="EMBL" id="KAF8901400.1"/>
    </source>
</evidence>
<name>A0A9P5TNR2_GYMJU</name>
<feature type="region of interest" description="Disordered" evidence="1">
    <location>
        <begin position="174"/>
        <end position="199"/>
    </location>
</feature>
<accession>A0A9P5TNR2</accession>
<sequence length="199" mass="22012">MEKWGLILELDCGAAVFGRVVLAGLGQKTSSGPGCEIIAPRLWDVQVVDSRPIRPFLSQPSPLGTSLRPHHVTTPNGYLTSIEVTSYPQTSTSWSLYGLFMMVPSPWHPHAGQFMESGSISRRRRGARDVWEGRLVRRGWKNTTGRRGQREMGLQGTGVDDGYEMSQIRWEEDVEQPDPCPPSAPLAGPEITASLHLPH</sequence>
<dbReference type="EMBL" id="JADNYJ010000042">
    <property type="protein sequence ID" value="KAF8901400.1"/>
    <property type="molecule type" value="Genomic_DNA"/>
</dbReference>
<protein>
    <submittedName>
        <fullName evidence="2">Uncharacterized protein</fullName>
    </submittedName>
</protein>
<reference evidence="2" key="1">
    <citation type="submission" date="2020-11" db="EMBL/GenBank/DDBJ databases">
        <authorList>
            <consortium name="DOE Joint Genome Institute"/>
            <person name="Ahrendt S."/>
            <person name="Riley R."/>
            <person name="Andreopoulos W."/>
            <person name="LaButti K."/>
            <person name="Pangilinan J."/>
            <person name="Ruiz-duenas F.J."/>
            <person name="Barrasa J.M."/>
            <person name="Sanchez-Garcia M."/>
            <person name="Camarero S."/>
            <person name="Miyauchi S."/>
            <person name="Serrano A."/>
            <person name="Linde D."/>
            <person name="Babiker R."/>
            <person name="Drula E."/>
            <person name="Ayuso-Fernandez I."/>
            <person name="Pacheco R."/>
            <person name="Padilla G."/>
            <person name="Ferreira P."/>
            <person name="Barriuso J."/>
            <person name="Kellner H."/>
            <person name="Castanera R."/>
            <person name="Alfaro M."/>
            <person name="Ramirez L."/>
            <person name="Pisabarro A.G."/>
            <person name="Kuo A."/>
            <person name="Tritt A."/>
            <person name="Lipzen A."/>
            <person name="He G."/>
            <person name="Yan M."/>
            <person name="Ng V."/>
            <person name="Cullen D."/>
            <person name="Martin F."/>
            <person name="Rosso M.-N."/>
            <person name="Henrissat B."/>
            <person name="Hibbett D."/>
            <person name="Martinez A.T."/>
            <person name="Grigoriev I.V."/>
        </authorList>
    </citation>
    <scope>NUCLEOTIDE SEQUENCE</scope>
    <source>
        <strain evidence="2">AH 44721</strain>
    </source>
</reference>
<comment type="caution">
    <text evidence="2">The sequence shown here is derived from an EMBL/GenBank/DDBJ whole genome shotgun (WGS) entry which is preliminary data.</text>
</comment>
<keyword evidence="3" id="KW-1185">Reference proteome</keyword>
<dbReference type="AlphaFoldDB" id="A0A9P5TNR2"/>